<dbReference type="NCBIfam" id="NF007557">
    <property type="entry name" value="PRK10178.1"/>
    <property type="match status" value="1"/>
</dbReference>
<evidence type="ECO:0000256" key="6">
    <source>
        <dbReference type="ARBA" id="ARBA00022997"/>
    </source>
</evidence>
<accession>G7Z6W3</accession>
<evidence type="ECO:0000256" key="3">
    <source>
        <dbReference type="ARBA" id="ARBA00022723"/>
    </source>
</evidence>
<sequence length="205" mass="22313">MAGGAGAMLEVLPLPNTPTIALSMLTEIAPPAFDIDLELLYATADNLSGAPIYRSAVCLLHPDAAHRLTEAIRLARGIGCRLRVYDAFRPAEAQWRLWHAFADPTYIADPRLGSNHTRGVAIDLTLADAAGVPLDMGTGFDAMTERSHHGRSDLTAEQQRNRAMLLGVMVAAGWEHYPSEWWHYQLPDAGRYPLLTDAAAGGRLM</sequence>
<gene>
    <name evidence="9 11" type="primary">ddpX</name>
    <name evidence="11" type="ordered locus">AZOLI_2986</name>
</gene>
<evidence type="ECO:0000256" key="4">
    <source>
        <dbReference type="ARBA" id="ARBA00022801"/>
    </source>
</evidence>
<reference evidence="12" key="1">
    <citation type="journal article" date="2011" name="PLoS Genet.">
        <title>Azospirillum genomes reveal transition of bacteria from aquatic to terrestrial environments.</title>
        <authorList>
            <person name="Wisniewski-Dye F."/>
            <person name="Borziak K."/>
            <person name="Khalsa-Moyers G."/>
            <person name="Alexandre G."/>
            <person name="Sukharnikov L.O."/>
            <person name="Wuichet K."/>
            <person name="Hurst G.B."/>
            <person name="McDonald W.H."/>
            <person name="Robertson J.S."/>
            <person name="Barbe V."/>
            <person name="Calteau A."/>
            <person name="Rouy Z."/>
            <person name="Mangenot S."/>
            <person name="Prigent-Combaret C."/>
            <person name="Normand P."/>
            <person name="Boyer M."/>
            <person name="Siguier P."/>
            <person name="Dessaux Y."/>
            <person name="Elmerich C."/>
            <person name="Condemine G."/>
            <person name="Krishnen G."/>
            <person name="Kennedy I."/>
            <person name="Paterson A.H."/>
            <person name="Gonzalez V."/>
            <person name="Mavingui P."/>
            <person name="Zhulin I.B."/>
        </authorList>
    </citation>
    <scope>NUCLEOTIDE SEQUENCE [LARGE SCALE GENOMIC DNA]</scope>
    <source>
        <strain evidence="12">4B</strain>
    </source>
</reference>
<feature type="site" description="Transition state stabilizer" evidence="9">
    <location>
        <position position="89"/>
    </location>
</feature>
<dbReference type="AlphaFoldDB" id="G7Z6W3"/>
<dbReference type="Gene3D" id="3.30.1380.10">
    <property type="match status" value="1"/>
</dbReference>
<dbReference type="InterPro" id="IPR000755">
    <property type="entry name" value="A_A_dipeptidase"/>
</dbReference>
<dbReference type="InterPro" id="IPR009045">
    <property type="entry name" value="Zn_M74/Hedgehog-like"/>
</dbReference>
<protein>
    <recommendedName>
        <fullName evidence="9 10">D-alanyl-D-alanine dipeptidase</fullName>
        <shortName evidence="9 10">D-Ala-D-Ala dipeptidase</shortName>
        <ecNumber evidence="9 10">3.4.13.22</ecNumber>
    </recommendedName>
</protein>
<comment type="similarity">
    <text evidence="9 10">Belongs to the peptidase M15D family.</text>
</comment>
<dbReference type="PANTHER" id="PTHR43126:SF1">
    <property type="entry name" value="D-ALANYL-D-ALANINE DIPEPTIDASE"/>
    <property type="match status" value="1"/>
</dbReference>
<organism evidence="11 12">
    <name type="scientific">Azospirillum lipoferum (strain 4B)</name>
    <dbReference type="NCBI Taxonomy" id="862719"/>
    <lineage>
        <taxon>Bacteria</taxon>
        <taxon>Pseudomonadati</taxon>
        <taxon>Pseudomonadota</taxon>
        <taxon>Alphaproteobacteria</taxon>
        <taxon>Rhodospirillales</taxon>
        <taxon>Azospirillaceae</taxon>
        <taxon>Azospirillum</taxon>
    </lineage>
</organism>
<dbReference type="GO" id="GO:0008270">
    <property type="term" value="F:zinc ion binding"/>
    <property type="evidence" value="ECO:0007669"/>
    <property type="project" value="UniProtKB-UniRule"/>
</dbReference>
<dbReference type="GO" id="GO:0160237">
    <property type="term" value="F:D-Ala-D-Ala dipeptidase activity"/>
    <property type="evidence" value="ECO:0007669"/>
    <property type="project" value="UniProtKB-EC"/>
</dbReference>
<dbReference type="GO" id="GO:0006508">
    <property type="term" value="P:proteolysis"/>
    <property type="evidence" value="ECO:0007669"/>
    <property type="project" value="UniProtKB-KW"/>
</dbReference>
<dbReference type="Pfam" id="PF01427">
    <property type="entry name" value="Peptidase_M15"/>
    <property type="match status" value="1"/>
</dbReference>
<keyword evidence="3 9" id="KW-0479">Metal-binding</keyword>
<keyword evidence="8 10" id="KW-0961">Cell wall biogenesis/degradation</keyword>
<dbReference type="PIRSF" id="PIRSF026671">
    <property type="entry name" value="AA_dipeptidase"/>
    <property type="match status" value="1"/>
</dbReference>
<keyword evidence="7 9" id="KW-0482">Metalloprotease</keyword>
<keyword evidence="2 9" id="KW-0645">Protease</keyword>
<name>G7Z6W3_AZOL4</name>
<evidence type="ECO:0000256" key="9">
    <source>
        <dbReference type="HAMAP-Rule" id="MF_01924"/>
    </source>
</evidence>
<evidence type="ECO:0000256" key="10">
    <source>
        <dbReference type="PIRNR" id="PIRNR026671"/>
    </source>
</evidence>
<feature type="binding site" evidence="9">
    <location>
        <position position="123"/>
    </location>
    <ligand>
        <name>Zn(2+)</name>
        <dbReference type="ChEBI" id="CHEBI:29105"/>
        <note>catalytic</note>
    </ligand>
</feature>
<feature type="binding site" evidence="9">
    <location>
        <position position="116"/>
    </location>
    <ligand>
        <name>Zn(2+)</name>
        <dbReference type="ChEBI" id="CHEBI:29105"/>
        <note>catalytic</note>
    </ligand>
</feature>
<feature type="binding site" evidence="9">
    <location>
        <position position="183"/>
    </location>
    <ligand>
        <name>Zn(2+)</name>
        <dbReference type="ChEBI" id="CHEBI:29105"/>
        <note>catalytic</note>
    </ligand>
</feature>
<dbReference type="EC" id="3.4.13.22" evidence="9 10"/>
<keyword evidence="4 9" id="KW-0378">Hydrolase</keyword>
<dbReference type="GO" id="GO:0071555">
    <property type="term" value="P:cell wall organization"/>
    <property type="evidence" value="ECO:0007669"/>
    <property type="project" value="UniProtKB-KW"/>
</dbReference>
<keyword evidence="6 9" id="KW-0224">Dipeptidase</keyword>
<dbReference type="HAMAP" id="MF_01924">
    <property type="entry name" value="A_A_dipeptidase"/>
    <property type="match status" value="1"/>
</dbReference>
<dbReference type="STRING" id="862719.AZOLI_2986"/>
<evidence type="ECO:0000313" key="12">
    <source>
        <dbReference type="Proteomes" id="UP000005667"/>
    </source>
</evidence>
<keyword evidence="12" id="KW-1185">Reference proteome</keyword>
<comment type="catalytic activity">
    <reaction evidence="1 9 10">
        <text>D-alanyl-D-alanine + H2O = 2 D-alanine</text>
        <dbReference type="Rhea" id="RHEA:20661"/>
        <dbReference type="ChEBI" id="CHEBI:15377"/>
        <dbReference type="ChEBI" id="CHEBI:57416"/>
        <dbReference type="ChEBI" id="CHEBI:57822"/>
        <dbReference type="EC" id="3.4.13.22"/>
    </reaction>
</comment>
<evidence type="ECO:0000256" key="2">
    <source>
        <dbReference type="ARBA" id="ARBA00022670"/>
    </source>
</evidence>
<evidence type="ECO:0000313" key="11">
    <source>
        <dbReference type="EMBL" id="CBS88156.1"/>
    </source>
</evidence>
<dbReference type="CDD" id="cd14840">
    <property type="entry name" value="D-Ala-D-Ala_dipeptidase_Aad"/>
    <property type="match status" value="1"/>
</dbReference>
<dbReference type="PANTHER" id="PTHR43126">
    <property type="entry name" value="D-ALANYL-D-ALANINE DIPEPTIDASE"/>
    <property type="match status" value="1"/>
</dbReference>
<comment type="cofactor">
    <cofactor evidence="9">
        <name>Zn(2+)</name>
        <dbReference type="ChEBI" id="CHEBI:29105"/>
    </cofactor>
    <text evidence="9">Binds 1 zinc ion per subunit.</text>
</comment>
<evidence type="ECO:0000256" key="1">
    <source>
        <dbReference type="ARBA" id="ARBA00001362"/>
    </source>
</evidence>
<dbReference type="KEGG" id="ali:AZOLI_2986"/>
<dbReference type="SUPFAM" id="SSF55166">
    <property type="entry name" value="Hedgehog/DD-peptidase"/>
    <property type="match status" value="1"/>
</dbReference>
<feature type="active site" description="Proton donor/acceptor" evidence="9">
    <location>
        <position position="180"/>
    </location>
</feature>
<evidence type="ECO:0000256" key="8">
    <source>
        <dbReference type="ARBA" id="ARBA00023316"/>
    </source>
</evidence>
<keyword evidence="5 9" id="KW-0862">Zinc</keyword>
<dbReference type="GO" id="GO:0008237">
    <property type="term" value="F:metallopeptidase activity"/>
    <property type="evidence" value="ECO:0007669"/>
    <property type="project" value="UniProtKB-KW"/>
</dbReference>
<evidence type="ECO:0000256" key="5">
    <source>
        <dbReference type="ARBA" id="ARBA00022833"/>
    </source>
</evidence>
<proteinExistence type="inferred from homology"/>
<dbReference type="HOGENOM" id="CLU_060744_1_2_5"/>
<dbReference type="EMBL" id="FQ311868">
    <property type="protein sequence ID" value="CBS88156.1"/>
    <property type="molecule type" value="Genomic_DNA"/>
</dbReference>
<dbReference type="Proteomes" id="UP000005667">
    <property type="component" value="Chromosome"/>
</dbReference>
<comment type="function">
    <text evidence="9 10">Catalyzes hydrolysis of the D-alanyl-D-alanine dipeptide.</text>
</comment>
<evidence type="ECO:0000256" key="7">
    <source>
        <dbReference type="ARBA" id="ARBA00023049"/>
    </source>
</evidence>